<name>A0A0V8HHK8_9BACI</name>
<gene>
    <name evidence="1" type="ORF">GA0061094_1859</name>
</gene>
<dbReference type="InterPro" id="IPR019593">
    <property type="entry name" value="Spore_coat_protein_Z/Y"/>
</dbReference>
<keyword evidence="1" id="KW-0167">Capsid protein</keyword>
<proteinExistence type="predicted"/>
<dbReference type="Proteomes" id="UP000181997">
    <property type="component" value="Unassembled WGS sequence"/>
</dbReference>
<organism evidence="1 2">
    <name type="scientific">[Bacillus] enclensis</name>
    <dbReference type="NCBI Taxonomy" id="1402860"/>
    <lineage>
        <taxon>Bacteria</taxon>
        <taxon>Bacillati</taxon>
        <taxon>Bacillota</taxon>
        <taxon>Bacilli</taxon>
        <taxon>Bacillales</taxon>
        <taxon>Bacillaceae</taxon>
        <taxon>Rossellomorea</taxon>
    </lineage>
</organism>
<sequence>MGCGRDRDFGKKDLGCVCQAVRAIKDIQDAGDECNECRNDCFLEPLGTMVSPANRVNTRIFKLYLKNGDTFKAHIKGKPWKSPFFRVKDIFDNCCATLQVVKPEHHHHGGSGGGGRGDDLEDADTMMSEWELTGDCITVDLDCFCAIQCIKDVFVDLCED</sequence>
<evidence type="ECO:0000313" key="1">
    <source>
        <dbReference type="EMBL" id="SCC01485.1"/>
    </source>
</evidence>
<dbReference type="RefSeq" id="WP_032089127.1">
    <property type="nucleotide sequence ID" value="NZ_FMAU01000002.1"/>
</dbReference>
<reference evidence="2" key="1">
    <citation type="submission" date="2016-08" db="EMBL/GenBank/DDBJ databases">
        <authorList>
            <person name="Varghese N."/>
            <person name="Submissions Spin"/>
        </authorList>
    </citation>
    <scope>NUCLEOTIDE SEQUENCE [LARGE SCALE GENOMIC DNA]</scope>
    <source>
        <strain evidence="2">SGD-1123</strain>
    </source>
</reference>
<protein>
    <submittedName>
        <fullName evidence="1">Spore coat protein Z</fullName>
    </submittedName>
</protein>
<dbReference type="AlphaFoldDB" id="A0A0V8HHK8"/>
<keyword evidence="1" id="KW-0946">Virion</keyword>
<accession>A0A0V8HHK8</accession>
<dbReference type="Pfam" id="PF10612">
    <property type="entry name" value="Spore-coat_CotZ"/>
    <property type="match status" value="1"/>
</dbReference>
<evidence type="ECO:0000313" key="2">
    <source>
        <dbReference type="Proteomes" id="UP000181997"/>
    </source>
</evidence>
<keyword evidence="2" id="KW-1185">Reference proteome</keyword>
<dbReference type="EMBL" id="FMAU01000002">
    <property type="protein sequence ID" value="SCC01485.1"/>
    <property type="molecule type" value="Genomic_DNA"/>
</dbReference>
<dbReference type="OrthoDB" id="1655185at2"/>